<proteinExistence type="predicted"/>
<name>A0A9X1FAQ8_9FLAO</name>
<evidence type="ECO:0000313" key="2">
    <source>
        <dbReference type="Proteomes" id="UP001138894"/>
    </source>
</evidence>
<dbReference type="InterPro" id="IPR045444">
    <property type="entry name" value="DUF6503"/>
</dbReference>
<comment type="caution">
    <text evidence="1">The sequence shown here is derived from an EMBL/GenBank/DDBJ whole genome shotgun (WGS) entry which is preliminary data.</text>
</comment>
<keyword evidence="2" id="KW-1185">Reference proteome</keyword>
<sequence length="253" mass="29697">MKYSLIVLMAFIMFSCNNKPKIELLSAEEIISKSIEVSGSEKFENSIVRFDFREMEYIIHRNRGHYHYERRFNDDLTEIHDVLSNDGFERTREGVLKINVADSMKTKYSSSINSVQYFASLPYGLNAKAVKKALLGEEQIKDRTYYKIKVTFKEEGGGEDFEDVFVYWVDKKSFKVDYLAYSYNEDDGKGMRFREAYNERYVNGLRFVDYNNYKTEDTSTKLVDLGKAFENNQLKLLSKIELKNIAVELINYL</sequence>
<organism evidence="1 2">
    <name type="scientific">Winogradskyella luteola</name>
    <dbReference type="NCBI Taxonomy" id="2828330"/>
    <lineage>
        <taxon>Bacteria</taxon>
        <taxon>Pseudomonadati</taxon>
        <taxon>Bacteroidota</taxon>
        <taxon>Flavobacteriia</taxon>
        <taxon>Flavobacteriales</taxon>
        <taxon>Flavobacteriaceae</taxon>
        <taxon>Winogradskyella</taxon>
    </lineage>
</organism>
<gene>
    <name evidence="1" type="ORF">KCG49_13400</name>
</gene>
<reference evidence="1" key="1">
    <citation type="submission" date="2021-04" db="EMBL/GenBank/DDBJ databases">
        <authorList>
            <person name="Pira H."/>
            <person name="Risdian C."/>
            <person name="Wink J."/>
        </authorList>
    </citation>
    <scope>NUCLEOTIDE SEQUENCE</scope>
    <source>
        <strain evidence="1">WHY3</strain>
    </source>
</reference>
<protein>
    <submittedName>
        <fullName evidence="1">Deoxyribose-phosphate aldolase</fullName>
    </submittedName>
</protein>
<dbReference type="Proteomes" id="UP001138894">
    <property type="component" value="Unassembled WGS sequence"/>
</dbReference>
<dbReference type="Pfam" id="PF20113">
    <property type="entry name" value="DUF6503"/>
    <property type="match status" value="1"/>
</dbReference>
<dbReference type="RefSeq" id="WP_218547203.1">
    <property type="nucleotide sequence ID" value="NZ_JAGSPD010000012.1"/>
</dbReference>
<accession>A0A9X1FAQ8</accession>
<dbReference type="EMBL" id="JAGSPD010000012">
    <property type="protein sequence ID" value="MBV7270186.1"/>
    <property type="molecule type" value="Genomic_DNA"/>
</dbReference>
<evidence type="ECO:0000313" key="1">
    <source>
        <dbReference type="EMBL" id="MBV7270186.1"/>
    </source>
</evidence>
<dbReference type="PROSITE" id="PS51257">
    <property type="entry name" value="PROKAR_LIPOPROTEIN"/>
    <property type="match status" value="1"/>
</dbReference>
<dbReference type="AlphaFoldDB" id="A0A9X1FAQ8"/>